<evidence type="ECO:0000313" key="4">
    <source>
        <dbReference type="Proteomes" id="UP000789831"/>
    </source>
</evidence>
<dbReference type="AlphaFoldDB" id="A0A9N8W983"/>
<dbReference type="OrthoDB" id="205198at2759"/>
<evidence type="ECO:0000313" key="3">
    <source>
        <dbReference type="EMBL" id="CAG8481715.1"/>
    </source>
</evidence>
<keyword evidence="4" id="KW-1185">Reference proteome</keyword>
<dbReference type="InterPro" id="IPR041898">
    <property type="entry name" value="MAGE_WH1"/>
</dbReference>
<dbReference type="Gene3D" id="1.10.10.1200">
    <property type="entry name" value="MAGE homology domain, winged helix WH1 motif"/>
    <property type="match status" value="1"/>
</dbReference>
<evidence type="ECO:0000256" key="1">
    <source>
        <dbReference type="SAM" id="MobiDB-lite"/>
    </source>
</evidence>
<feature type="compositionally biased region" description="Basic and acidic residues" evidence="1">
    <location>
        <begin position="1"/>
        <end position="11"/>
    </location>
</feature>
<organism evidence="3 4">
    <name type="scientific">Ambispora gerdemannii</name>
    <dbReference type="NCBI Taxonomy" id="144530"/>
    <lineage>
        <taxon>Eukaryota</taxon>
        <taxon>Fungi</taxon>
        <taxon>Fungi incertae sedis</taxon>
        <taxon>Mucoromycota</taxon>
        <taxon>Glomeromycotina</taxon>
        <taxon>Glomeromycetes</taxon>
        <taxon>Archaeosporales</taxon>
        <taxon>Ambisporaceae</taxon>
        <taxon>Ambispora</taxon>
    </lineage>
</organism>
<dbReference type="PROSITE" id="PS50838">
    <property type="entry name" value="MAGE"/>
    <property type="match status" value="1"/>
</dbReference>
<feature type="domain" description="MAGE" evidence="2">
    <location>
        <begin position="75"/>
        <end position="265"/>
    </location>
</feature>
<sequence length="283" mass="32472">MRTKKGQDRVLQESAQAGSLRRSTIVTSEIKKGKRRREVEEDEESELSYDEDIPTQVITTTSAKKALQKLSDDEINRKVKGLVRLALFSERKKTPIRREDMVKKVLQEHSRAFQEIFEQAQDELRDVFGMEMGASTICKSYALISILPQQIKNTDLIQWHEEEATMGLLTVILSLIFVNGQTLSDDQLRSYTNRLHIRGDHETFGELDKTLMTFVKQGYLDKQKSGLVDQVSEKEHFEYRWGPRAKVEFPENSIVQFIKTIYGREAGPDFAKQIQRASGGGID</sequence>
<feature type="region of interest" description="Disordered" evidence="1">
    <location>
        <begin position="1"/>
        <end position="24"/>
    </location>
</feature>
<comment type="caution">
    <text evidence="3">The sequence shown here is derived from an EMBL/GenBank/DDBJ whole genome shotgun (WGS) entry which is preliminary data.</text>
</comment>
<dbReference type="PANTHER" id="PTHR11736">
    <property type="entry name" value="MELANOMA-ASSOCIATED ANTIGEN MAGE ANTIGEN"/>
    <property type="match status" value="1"/>
</dbReference>
<dbReference type="PANTHER" id="PTHR11736:SF14">
    <property type="entry name" value="NSE3 HOMOLOG, SMC5-SMC6 COMPLEX COMPONENT"/>
    <property type="match status" value="1"/>
</dbReference>
<feature type="compositionally biased region" description="Polar residues" evidence="1">
    <location>
        <begin position="13"/>
        <end position="24"/>
    </location>
</feature>
<dbReference type="InterPro" id="IPR037445">
    <property type="entry name" value="MAGE"/>
</dbReference>
<dbReference type="GO" id="GO:0005634">
    <property type="term" value="C:nucleus"/>
    <property type="evidence" value="ECO:0007669"/>
    <property type="project" value="TreeGrafter"/>
</dbReference>
<dbReference type="SMART" id="SM01373">
    <property type="entry name" value="MAGE"/>
    <property type="match status" value="1"/>
</dbReference>
<dbReference type="EMBL" id="CAJVPL010000310">
    <property type="protein sequence ID" value="CAG8481715.1"/>
    <property type="molecule type" value="Genomic_DNA"/>
</dbReference>
<evidence type="ECO:0000259" key="2">
    <source>
        <dbReference type="PROSITE" id="PS50838"/>
    </source>
</evidence>
<gene>
    <name evidence="3" type="ORF">AGERDE_LOCUS3269</name>
</gene>
<dbReference type="Gene3D" id="1.10.10.1210">
    <property type="entry name" value="MAGE homology domain, winged helix WH2 motif"/>
    <property type="match status" value="1"/>
</dbReference>
<dbReference type="InterPro" id="IPR002190">
    <property type="entry name" value="MHD_dom"/>
</dbReference>
<reference evidence="3" key="1">
    <citation type="submission" date="2021-06" db="EMBL/GenBank/DDBJ databases">
        <authorList>
            <person name="Kallberg Y."/>
            <person name="Tangrot J."/>
            <person name="Rosling A."/>
        </authorList>
    </citation>
    <scope>NUCLEOTIDE SEQUENCE</scope>
    <source>
        <strain evidence="3">MT106</strain>
    </source>
</reference>
<protein>
    <submittedName>
        <fullName evidence="3">236_t:CDS:1</fullName>
    </submittedName>
</protein>
<proteinExistence type="predicted"/>
<dbReference type="InterPro" id="IPR041899">
    <property type="entry name" value="MAGE_WH2"/>
</dbReference>
<dbReference type="Pfam" id="PF01454">
    <property type="entry name" value="MAGE"/>
    <property type="match status" value="1"/>
</dbReference>
<name>A0A9N8W983_9GLOM</name>
<accession>A0A9N8W983</accession>
<dbReference type="GO" id="GO:0006281">
    <property type="term" value="P:DNA repair"/>
    <property type="evidence" value="ECO:0007669"/>
    <property type="project" value="TreeGrafter"/>
</dbReference>
<dbReference type="Proteomes" id="UP000789831">
    <property type="component" value="Unassembled WGS sequence"/>
</dbReference>